<sequence length="379" mass="43778">MSTAITTRTLNKLKPAGQPYFLRDTTLNGFGVKVNTSGKISFVSEVWHGGRSYRKTLGSYPILQLQQARNDALAFMSSVRSGDSQRSKSAQMVLEKLFKQYTASGRLKPRTVQDYQEAVFFYLSDWLKKPVSSITKQMVEKKFYQIRDKGINGGKPTYSQATKVMRILSALMNYAKADEMIESNPVEVLKLKRIDRSIKKRENYLPAHKVRELLKITAPESHPMTLAVHLMLYSGLRKNEALRLKWSDLEHVEGLQCLVIRDTKNHRPHYVPVTEEIQKVLQRAANQTQYIFPSPLQSDTYIKDERPTLKRLSKLINMEFKCHDLRRTFATRASEVGIDYLTVKRMLNHRSNDITAQYIQWNSRQNLLVLKDALEQVAY</sequence>
<evidence type="ECO:0000313" key="7">
    <source>
        <dbReference type="Proteomes" id="UP000184603"/>
    </source>
</evidence>
<dbReference type="PANTHER" id="PTHR30629:SF2">
    <property type="entry name" value="PROPHAGE INTEGRASE INTS-RELATED"/>
    <property type="match status" value="1"/>
</dbReference>
<dbReference type="InterPro" id="IPR010998">
    <property type="entry name" value="Integrase_recombinase_N"/>
</dbReference>
<dbReference type="Gene3D" id="1.10.150.130">
    <property type="match status" value="1"/>
</dbReference>
<dbReference type="SUPFAM" id="SSF56349">
    <property type="entry name" value="DNA breaking-rejoining enzymes"/>
    <property type="match status" value="1"/>
</dbReference>
<dbReference type="GO" id="GO:0003677">
    <property type="term" value="F:DNA binding"/>
    <property type="evidence" value="ECO:0007669"/>
    <property type="project" value="UniProtKB-KW"/>
</dbReference>
<evidence type="ECO:0000256" key="3">
    <source>
        <dbReference type="ARBA" id="ARBA00023125"/>
    </source>
</evidence>
<dbReference type="Gene3D" id="1.10.443.10">
    <property type="entry name" value="Intergrase catalytic core"/>
    <property type="match status" value="1"/>
</dbReference>
<gene>
    <name evidence="6" type="ORF">SAMN02745220_04298</name>
</gene>
<dbReference type="Pfam" id="PF00589">
    <property type="entry name" value="Phage_integrase"/>
    <property type="match status" value="1"/>
</dbReference>
<dbReference type="EMBL" id="FRFE01000030">
    <property type="protein sequence ID" value="SHO51951.1"/>
    <property type="molecule type" value="Genomic_DNA"/>
</dbReference>
<evidence type="ECO:0000256" key="4">
    <source>
        <dbReference type="ARBA" id="ARBA00023172"/>
    </source>
</evidence>
<dbReference type="GO" id="GO:0006310">
    <property type="term" value="P:DNA recombination"/>
    <property type="evidence" value="ECO:0007669"/>
    <property type="project" value="UniProtKB-KW"/>
</dbReference>
<dbReference type="PANTHER" id="PTHR30629">
    <property type="entry name" value="PROPHAGE INTEGRASE"/>
    <property type="match status" value="1"/>
</dbReference>
<dbReference type="InterPro" id="IPR025166">
    <property type="entry name" value="Integrase_DNA_bind_dom"/>
</dbReference>
<keyword evidence="4" id="KW-0233">DNA recombination</keyword>
<keyword evidence="2" id="KW-0229">DNA integration</keyword>
<name>A0A1M7YH91_9BACT</name>
<accession>A0A1M7YH91</accession>
<evidence type="ECO:0000259" key="5">
    <source>
        <dbReference type="PROSITE" id="PS51898"/>
    </source>
</evidence>
<dbReference type="InterPro" id="IPR002104">
    <property type="entry name" value="Integrase_catalytic"/>
</dbReference>
<evidence type="ECO:0000256" key="1">
    <source>
        <dbReference type="ARBA" id="ARBA00008857"/>
    </source>
</evidence>
<dbReference type="OrthoDB" id="5429327at2"/>
<dbReference type="InterPro" id="IPR038488">
    <property type="entry name" value="Integrase_DNA-bd_sf"/>
</dbReference>
<keyword evidence="7" id="KW-1185">Reference proteome</keyword>
<reference evidence="6 7" key="1">
    <citation type="submission" date="2016-12" db="EMBL/GenBank/DDBJ databases">
        <authorList>
            <person name="Song W.-J."/>
            <person name="Kurnit D.M."/>
        </authorList>
    </citation>
    <scope>NUCLEOTIDE SEQUENCE [LARGE SCALE GENOMIC DNA]</scope>
    <source>
        <strain evidence="6 7">DSM 18488</strain>
    </source>
</reference>
<dbReference type="STRING" id="1121416.SAMN02745220_04298"/>
<dbReference type="Proteomes" id="UP000184603">
    <property type="component" value="Unassembled WGS sequence"/>
</dbReference>
<dbReference type="Pfam" id="PF13356">
    <property type="entry name" value="Arm-DNA-bind_3"/>
    <property type="match status" value="1"/>
</dbReference>
<feature type="domain" description="Tyr recombinase" evidence="5">
    <location>
        <begin position="200"/>
        <end position="372"/>
    </location>
</feature>
<comment type="similarity">
    <text evidence="1">Belongs to the 'phage' integrase family.</text>
</comment>
<dbReference type="GO" id="GO:0015074">
    <property type="term" value="P:DNA integration"/>
    <property type="evidence" value="ECO:0007669"/>
    <property type="project" value="UniProtKB-KW"/>
</dbReference>
<organism evidence="6 7">
    <name type="scientific">Desulfopila aestuarii DSM 18488</name>
    <dbReference type="NCBI Taxonomy" id="1121416"/>
    <lineage>
        <taxon>Bacteria</taxon>
        <taxon>Pseudomonadati</taxon>
        <taxon>Thermodesulfobacteriota</taxon>
        <taxon>Desulfobulbia</taxon>
        <taxon>Desulfobulbales</taxon>
        <taxon>Desulfocapsaceae</taxon>
        <taxon>Desulfopila</taxon>
    </lineage>
</organism>
<dbReference type="InterPro" id="IPR011010">
    <property type="entry name" value="DNA_brk_join_enz"/>
</dbReference>
<dbReference type="Gene3D" id="3.30.160.390">
    <property type="entry name" value="Integrase, DNA-binding domain"/>
    <property type="match status" value="1"/>
</dbReference>
<dbReference type="PROSITE" id="PS51898">
    <property type="entry name" value="TYR_RECOMBINASE"/>
    <property type="match status" value="1"/>
</dbReference>
<dbReference type="InterPro" id="IPR050808">
    <property type="entry name" value="Phage_Integrase"/>
</dbReference>
<dbReference type="AlphaFoldDB" id="A0A1M7YH91"/>
<evidence type="ECO:0000256" key="2">
    <source>
        <dbReference type="ARBA" id="ARBA00022908"/>
    </source>
</evidence>
<evidence type="ECO:0000313" key="6">
    <source>
        <dbReference type="EMBL" id="SHO51951.1"/>
    </source>
</evidence>
<proteinExistence type="inferred from homology"/>
<keyword evidence="3" id="KW-0238">DNA-binding</keyword>
<dbReference type="InterPro" id="IPR013762">
    <property type="entry name" value="Integrase-like_cat_sf"/>
</dbReference>
<protein>
    <submittedName>
        <fullName evidence="6">Site-specific recombinase XerD</fullName>
    </submittedName>
</protein>
<dbReference type="RefSeq" id="WP_073615711.1">
    <property type="nucleotide sequence ID" value="NZ_FRFE01000030.1"/>
</dbReference>